<sequence length="97" mass="9714">MGLGSGVVGVNAGVARVSSPLRYGAGFVGTPGVPCAGMPWVVPCTGVPCTGMLCVSAVEMSQARPDGRFAAAHPSNRSLMGAVCPPAGGARRRFIEL</sequence>
<proteinExistence type="predicted"/>
<comment type="caution">
    <text evidence="1">The sequence shown here is derived from an EMBL/GenBank/DDBJ whole genome shotgun (WGS) entry which is preliminary data.</text>
</comment>
<dbReference type="EMBL" id="BJHV01000001">
    <property type="protein sequence ID" value="GDY45601.1"/>
    <property type="molecule type" value="Genomic_DNA"/>
</dbReference>
<organism evidence="1 2">
    <name type="scientific">Streptomyces antimycoticus</name>
    <dbReference type="NCBI Taxonomy" id="68175"/>
    <lineage>
        <taxon>Bacteria</taxon>
        <taxon>Bacillati</taxon>
        <taxon>Actinomycetota</taxon>
        <taxon>Actinomycetes</taxon>
        <taxon>Kitasatosporales</taxon>
        <taxon>Streptomycetaceae</taxon>
        <taxon>Streptomyces</taxon>
        <taxon>Streptomyces violaceusniger group</taxon>
    </lineage>
</organism>
<evidence type="ECO:0000313" key="1">
    <source>
        <dbReference type="EMBL" id="GDY45601.1"/>
    </source>
</evidence>
<evidence type="ECO:0000313" key="2">
    <source>
        <dbReference type="Proteomes" id="UP000299290"/>
    </source>
</evidence>
<dbReference type="Proteomes" id="UP000299290">
    <property type="component" value="Unassembled WGS sequence"/>
</dbReference>
<gene>
    <name evidence="1" type="ORF">SANT12839_064830</name>
</gene>
<keyword evidence="2" id="KW-1185">Reference proteome</keyword>
<reference evidence="1 2" key="1">
    <citation type="journal article" date="2020" name="Int. J. Syst. Evol. Microbiol.">
        <title>Reclassification of Streptomyces castelarensis and Streptomyces sporoclivatus as later heterotypic synonyms of Streptomyces antimycoticus.</title>
        <authorList>
            <person name="Komaki H."/>
            <person name="Tamura T."/>
        </authorList>
    </citation>
    <scope>NUCLEOTIDE SEQUENCE [LARGE SCALE GENOMIC DNA]</scope>
    <source>
        <strain evidence="1 2">NBRC 12839</strain>
    </source>
</reference>
<protein>
    <submittedName>
        <fullName evidence="1">Uncharacterized protein</fullName>
    </submittedName>
</protein>
<name>A0A4D4K8Y1_9ACTN</name>
<dbReference type="AlphaFoldDB" id="A0A4D4K8Y1"/>
<accession>A0A4D4K8Y1</accession>